<dbReference type="GO" id="GO:0000481">
    <property type="term" value="P:maturation of 5S rRNA"/>
    <property type="evidence" value="ECO:0007669"/>
    <property type="project" value="TreeGrafter"/>
</dbReference>
<feature type="compositionally biased region" description="Basic and acidic residues" evidence="4">
    <location>
        <begin position="248"/>
        <end position="261"/>
    </location>
</feature>
<dbReference type="VEuPathDB" id="FungiDB:BTJ68_01478"/>
<comment type="caution">
    <text evidence="5">The sequence shown here is derived from an EMBL/GenBank/DDBJ whole genome shotgun (WGS) entry which is preliminary data.</text>
</comment>
<evidence type="ECO:0000256" key="4">
    <source>
        <dbReference type="SAM" id="MobiDB-lite"/>
    </source>
</evidence>
<evidence type="ECO:0000256" key="2">
    <source>
        <dbReference type="ARBA" id="ARBA00006076"/>
    </source>
</evidence>
<feature type="region of interest" description="Disordered" evidence="4">
    <location>
        <begin position="274"/>
        <end position="349"/>
    </location>
</feature>
<feature type="compositionally biased region" description="Basic and acidic residues" evidence="4">
    <location>
        <begin position="373"/>
        <end position="386"/>
    </location>
</feature>
<gene>
    <name evidence="5" type="ORF">D0869_08231</name>
</gene>
<feature type="compositionally biased region" description="Basic residues" evidence="4">
    <location>
        <begin position="289"/>
        <end position="304"/>
    </location>
</feature>
<feature type="region of interest" description="Disordered" evidence="4">
    <location>
        <begin position="637"/>
        <end position="675"/>
    </location>
</feature>
<feature type="compositionally biased region" description="Basic residues" evidence="4">
    <location>
        <begin position="118"/>
        <end position="127"/>
    </location>
</feature>
<feature type="compositionally biased region" description="Basic and acidic residues" evidence="4">
    <location>
        <begin position="128"/>
        <end position="140"/>
    </location>
</feature>
<dbReference type="OrthoDB" id="5583at2759"/>
<feature type="compositionally biased region" description="Basic and acidic residues" evidence="4">
    <location>
        <begin position="191"/>
        <end position="203"/>
    </location>
</feature>
<feature type="compositionally biased region" description="Acidic residues" evidence="4">
    <location>
        <begin position="179"/>
        <end position="190"/>
    </location>
</feature>
<dbReference type="EMBL" id="QWIJ01000699">
    <property type="protein sequence ID" value="RMX79548.1"/>
    <property type="molecule type" value="Genomic_DNA"/>
</dbReference>
<keyword evidence="3" id="KW-0539">Nucleus</keyword>
<organism evidence="5 6">
    <name type="scientific">Hortaea werneckii</name>
    <name type="common">Black yeast</name>
    <name type="synonym">Cladosporium werneckii</name>
    <dbReference type="NCBI Taxonomy" id="91943"/>
    <lineage>
        <taxon>Eukaryota</taxon>
        <taxon>Fungi</taxon>
        <taxon>Dikarya</taxon>
        <taxon>Ascomycota</taxon>
        <taxon>Pezizomycotina</taxon>
        <taxon>Dothideomycetes</taxon>
        <taxon>Dothideomycetidae</taxon>
        <taxon>Mycosphaerellales</taxon>
        <taxon>Teratosphaeriaceae</taxon>
        <taxon>Hortaea</taxon>
    </lineage>
</organism>
<accession>A0A3M6WMD8</accession>
<comment type="subcellular location">
    <subcellularLocation>
        <location evidence="1">Nucleus</location>
    </subcellularLocation>
</comment>
<feature type="compositionally biased region" description="Basic and acidic residues" evidence="4">
    <location>
        <begin position="414"/>
        <end position="426"/>
    </location>
</feature>
<feature type="compositionally biased region" description="Acidic residues" evidence="4">
    <location>
        <begin position="37"/>
        <end position="48"/>
    </location>
</feature>
<feature type="region of interest" description="Disordered" evidence="4">
    <location>
        <begin position="174"/>
        <end position="262"/>
    </location>
</feature>
<feature type="region of interest" description="Disordered" evidence="4">
    <location>
        <begin position="364"/>
        <end position="494"/>
    </location>
</feature>
<evidence type="ECO:0000313" key="6">
    <source>
        <dbReference type="Proteomes" id="UP000281245"/>
    </source>
</evidence>
<dbReference type="PANTHER" id="PTHR14152:SF5">
    <property type="entry name" value="U4_U6.U5 TRI-SNRNP-ASSOCIATED PROTEIN 1"/>
    <property type="match status" value="1"/>
</dbReference>
<protein>
    <recommendedName>
        <fullName evidence="7">SART-1 protein</fullName>
    </recommendedName>
</protein>
<evidence type="ECO:0000256" key="1">
    <source>
        <dbReference type="ARBA" id="ARBA00004123"/>
    </source>
</evidence>
<name>A0A3M6WMD8_HORWE</name>
<dbReference type="AlphaFoldDB" id="A0A3M6WMD8"/>
<dbReference type="Proteomes" id="UP000281245">
    <property type="component" value="Unassembled WGS sequence"/>
</dbReference>
<dbReference type="GO" id="GO:0046540">
    <property type="term" value="C:U4/U6 x U5 tri-snRNP complex"/>
    <property type="evidence" value="ECO:0007669"/>
    <property type="project" value="TreeGrafter"/>
</dbReference>
<feature type="compositionally biased region" description="Acidic residues" evidence="4">
    <location>
        <begin position="387"/>
        <end position="407"/>
    </location>
</feature>
<evidence type="ECO:0000256" key="3">
    <source>
        <dbReference type="ARBA" id="ARBA00023242"/>
    </source>
</evidence>
<feature type="compositionally biased region" description="Basic and acidic residues" evidence="4">
    <location>
        <begin position="49"/>
        <end position="98"/>
    </location>
</feature>
<dbReference type="Pfam" id="PF03343">
    <property type="entry name" value="SART-1"/>
    <property type="match status" value="1"/>
</dbReference>
<sequence>MTDAASIEQMNKVRVSLGMAPLPVPGQGSGPQFKEADESEESEEDDISTLEKRQAAADKNWQKLETERKEKEERERRKAAAKKQRDAAQRFAKMEGKGLGEASDEDEGLDTRNWLLGQKKRQKKIDKARKMEEELAEREAQQTADYTSKDLAGVKVGHEAGEFEDAMGEQVLTLKDAEIGEESEDDELENQDLKAKEKLEEKLKLKKKRPDYDPTEQGEAKAVLSKYDEEIEGKKGKRFTLDGQGNTVEEKQRTVDDDGSVKSKGIKVNLDMLKDEAPVSDYVDPSTIKVKKPKKGKKEKKARQKAVDEDDIVPPKASAPSDPAGDAMDVDGGHANGTNGASKKRAFEFDDDDDLQAKLAEQRRAALKKRKKTDAAELARQMREEMPVDENDENDQREDEFVIDETSEFVANLKKPEAPEEQEPSRKSRTPQPAISHGADEAEDEDGDTAMAGEVSYAEAEEAEERAKRETSTPAAGTPDVTATGLEEESTMDQGLGASLSLLRKRGLIHNPGAEDLTEKERARNKFLADKQSLIDEYDAKAREQREMDRRSGRWDRMSNRERDAYARQQNEAREAYLARLQADMFAKHYRPDVKLQYHDEYGRGMNQKEAFKHLSHMFHGKGSGKQKTEKRLKKIDDEKRENAKGVLHAGEEGGFANVQGREGKRQKQAGVRLQ</sequence>
<reference evidence="5 6" key="1">
    <citation type="journal article" date="2018" name="BMC Genomics">
        <title>Genomic evidence for intraspecific hybridization in a clonal and extremely halotolerant yeast.</title>
        <authorList>
            <person name="Gostincar C."/>
            <person name="Stajich J.E."/>
            <person name="Zupancic J."/>
            <person name="Zalar P."/>
            <person name="Gunde-Cimerman N."/>
        </authorList>
    </citation>
    <scope>NUCLEOTIDE SEQUENCE [LARGE SCALE GENOMIC DNA]</scope>
    <source>
        <strain evidence="5 6">EXF-6656</strain>
    </source>
</reference>
<dbReference type="PANTHER" id="PTHR14152">
    <property type="entry name" value="SQUAMOUS CELL CARCINOMA ANTIGEN RECOGNISED BY CYTOTOXIC T LYMPHOCYTES"/>
    <property type="match status" value="1"/>
</dbReference>
<comment type="similarity">
    <text evidence="2">Belongs to the SNU66/SART1 family.</text>
</comment>
<proteinExistence type="inferred from homology"/>
<evidence type="ECO:0000313" key="5">
    <source>
        <dbReference type="EMBL" id="RMX79548.1"/>
    </source>
</evidence>
<dbReference type="InterPro" id="IPR005011">
    <property type="entry name" value="SNU66/SART1"/>
</dbReference>
<dbReference type="GO" id="GO:0045292">
    <property type="term" value="P:mRNA cis splicing, via spliceosome"/>
    <property type="evidence" value="ECO:0007669"/>
    <property type="project" value="TreeGrafter"/>
</dbReference>
<feature type="region of interest" description="Disordered" evidence="4">
    <location>
        <begin position="18"/>
        <end position="147"/>
    </location>
</feature>
<evidence type="ECO:0008006" key="7">
    <source>
        <dbReference type="Google" id="ProtNLM"/>
    </source>
</evidence>